<dbReference type="InterPro" id="IPR002156">
    <property type="entry name" value="RNaseH_domain"/>
</dbReference>
<dbReference type="AlphaFoldDB" id="A0A0K0E595"/>
<proteinExistence type="predicted"/>
<evidence type="ECO:0000313" key="2">
    <source>
        <dbReference type="WBParaSite" id="SSTP_0000468100.1"/>
    </source>
</evidence>
<dbReference type="SUPFAM" id="SSF53098">
    <property type="entry name" value="Ribonuclease H-like"/>
    <property type="match status" value="1"/>
</dbReference>
<dbReference type="Pfam" id="PF00075">
    <property type="entry name" value="RNase_H"/>
    <property type="match status" value="1"/>
</dbReference>
<dbReference type="InterPro" id="IPR036397">
    <property type="entry name" value="RNaseH_sf"/>
</dbReference>
<evidence type="ECO:0000259" key="1">
    <source>
        <dbReference type="Pfam" id="PF00075"/>
    </source>
</evidence>
<name>A0A0K0E595_STRER</name>
<organism evidence="2">
    <name type="scientific">Strongyloides stercoralis</name>
    <name type="common">Threadworm</name>
    <dbReference type="NCBI Taxonomy" id="6248"/>
    <lineage>
        <taxon>Eukaryota</taxon>
        <taxon>Metazoa</taxon>
        <taxon>Ecdysozoa</taxon>
        <taxon>Nematoda</taxon>
        <taxon>Chromadorea</taxon>
        <taxon>Rhabditida</taxon>
        <taxon>Tylenchina</taxon>
        <taxon>Panagrolaimomorpha</taxon>
        <taxon>Strongyloidoidea</taxon>
        <taxon>Strongyloididae</taxon>
        <taxon>Strongyloides</taxon>
    </lineage>
</organism>
<dbReference type="GO" id="GO:0004523">
    <property type="term" value="F:RNA-DNA hybrid ribonuclease activity"/>
    <property type="evidence" value="ECO:0007669"/>
    <property type="project" value="InterPro"/>
</dbReference>
<dbReference type="WBParaSite" id="SSTP_0000468100.1">
    <property type="protein sequence ID" value="SSTP_0000468100.1"/>
    <property type="gene ID" value="SSTP_0000468100"/>
</dbReference>
<dbReference type="InterPro" id="IPR012337">
    <property type="entry name" value="RNaseH-like_sf"/>
</dbReference>
<reference evidence="2" key="1">
    <citation type="submission" date="2015-08" db="UniProtKB">
        <authorList>
            <consortium name="WormBaseParasite"/>
        </authorList>
    </citation>
    <scope>IDENTIFICATION</scope>
</reference>
<protein>
    <submittedName>
        <fullName evidence="2">RNase H domain-containing protein</fullName>
    </submittedName>
</protein>
<feature type="domain" description="RNase H type-1" evidence="1">
    <location>
        <begin position="1"/>
        <end position="87"/>
    </location>
</feature>
<sequence>MIVATDSSETKSQRKDNMTFIIIMLKEKKCLAGGKRLGINVSSNLVELMAVETAIYKVEEFSALVVSDSEYVCDSINLRRLYEWAKNN</sequence>
<dbReference type="GO" id="GO:0003676">
    <property type="term" value="F:nucleic acid binding"/>
    <property type="evidence" value="ECO:0007669"/>
    <property type="project" value="InterPro"/>
</dbReference>
<dbReference type="Gene3D" id="3.30.420.10">
    <property type="entry name" value="Ribonuclease H-like superfamily/Ribonuclease H"/>
    <property type="match status" value="1"/>
</dbReference>
<accession>A0A0K0E595</accession>